<sequence length="62" mass="7366">MSQYSHVSPTSFFLDEEQRVLYLSWDDEHESKHDWERLRWPVPVPGVPAKVVSRACWPARRA</sequence>
<protein>
    <submittedName>
        <fullName evidence="1">Uncharacterized protein</fullName>
    </submittedName>
</protein>
<evidence type="ECO:0000313" key="1">
    <source>
        <dbReference type="EMBL" id="GER92082.1"/>
    </source>
</evidence>
<gene>
    <name evidence="1" type="ORF">KDW_62440</name>
</gene>
<dbReference type="EMBL" id="BKZW01000005">
    <property type="protein sequence ID" value="GER92082.1"/>
    <property type="molecule type" value="Genomic_DNA"/>
</dbReference>
<dbReference type="Proteomes" id="UP000326912">
    <property type="component" value="Unassembled WGS sequence"/>
</dbReference>
<organism evidence="1 2">
    <name type="scientific">Dictyobacter vulcani</name>
    <dbReference type="NCBI Taxonomy" id="2607529"/>
    <lineage>
        <taxon>Bacteria</taxon>
        <taxon>Bacillati</taxon>
        <taxon>Chloroflexota</taxon>
        <taxon>Ktedonobacteria</taxon>
        <taxon>Ktedonobacterales</taxon>
        <taxon>Dictyobacteraceae</taxon>
        <taxon>Dictyobacter</taxon>
    </lineage>
</organism>
<comment type="caution">
    <text evidence="1">The sequence shown here is derived from an EMBL/GenBank/DDBJ whole genome shotgun (WGS) entry which is preliminary data.</text>
</comment>
<reference evidence="1 2" key="1">
    <citation type="submission" date="2019-10" db="EMBL/GenBank/DDBJ databases">
        <title>Dictyobacter vulcani sp. nov., within the class Ktedonobacteria, isolated from soil of volcanic Mt. Zao.</title>
        <authorList>
            <person name="Zheng Y."/>
            <person name="Wang C.M."/>
            <person name="Sakai Y."/>
            <person name="Abe K."/>
            <person name="Yokota A."/>
            <person name="Yabe S."/>
        </authorList>
    </citation>
    <scope>NUCLEOTIDE SEQUENCE [LARGE SCALE GENOMIC DNA]</scope>
    <source>
        <strain evidence="1 2">W12</strain>
    </source>
</reference>
<accession>A0A5J4KYD2</accession>
<evidence type="ECO:0000313" key="2">
    <source>
        <dbReference type="Proteomes" id="UP000326912"/>
    </source>
</evidence>
<proteinExistence type="predicted"/>
<keyword evidence="2" id="KW-1185">Reference proteome</keyword>
<name>A0A5J4KYD2_9CHLR</name>
<dbReference type="AlphaFoldDB" id="A0A5J4KYD2"/>